<comment type="caution">
    <text evidence="1">The sequence shown here is derived from an EMBL/GenBank/DDBJ whole genome shotgun (WGS) entry which is preliminary data.</text>
</comment>
<evidence type="ECO:0000313" key="1">
    <source>
        <dbReference type="EMBL" id="CAH1783977.1"/>
    </source>
</evidence>
<evidence type="ECO:0008006" key="3">
    <source>
        <dbReference type="Google" id="ProtNLM"/>
    </source>
</evidence>
<dbReference type="PANTHER" id="PTHR36451:SF1">
    <property type="entry name" value="OMEGA-HYDROXY-BETA-DIHYDROMENAQUINONE-9 SULFOTRANSFERASE STF3"/>
    <property type="match status" value="1"/>
</dbReference>
<dbReference type="Proteomes" id="UP000749559">
    <property type="component" value="Unassembled WGS sequence"/>
</dbReference>
<accession>A0A8S4NT56</accession>
<evidence type="ECO:0000313" key="2">
    <source>
        <dbReference type="Proteomes" id="UP000749559"/>
    </source>
</evidence>
<dbReference type="OrthoDB" id="9981851at2759"/>
<protein>
    <recommendedName>
        <fullName evidence="3">Sulfotransferase</fullName>
    </recommendedName>
</protein>
<dbReference type="InterPro" id="IPR052736">
    <property type="entry name" value="Stf3_sulfotransferase"/>
</dbReference>
<name>A0A8S4NT56_OWEFU</name>
<proteinExistence type="predicted"/>
<dbReference type="Pfam" id="PF13469">
    <property type="entry name" value="Sulfotransfer_3"/>
    <property type="match status" value="1"/>
</dbReference>
<organism evidence="1 2">
    <name type="scientific">Owenia fusiformis</name>
    <name type="common">Polychaete worm</name>
    <dbReference type="NCBI Taxonomy" id="6347"/>
    <lineage>
        <taxon>Eukaryota</taxon>
        <taxon>Metazoa</taxon>
        <taxon>Spiralia</taxon>
        <taxon>Lophotrochozoa</taxon>
        <taxon>Annelida</taxon>
        <taxon>Polychaeta</taxon>
        <taxon>Sedentaria</taxon>
        <taxon>Canalipalpata</taxon>
        <taxon>Sabellida</taxon>
        <taxon>Oweniida</taxon>
        <taxon>Oweniidae</taxon>
        <taxon>Owenia</taxon>
    </lineage>
</organism>
<gene>
    <name evidence="1" type="ORF">OFUS_LOCUS10244</name>
</gene>
<dbReference type="Gene3D" id="3.40.50.300">
    <property type="entry name" value="P-loop containing nucleotide triphosphate hydrolases"/>
    <property type="match status" value="1"/>
</dbReference>
<dbReference type="PANTHER" id="PTHR36451">
    <property type="entry name" value="PAPS-DEPENDENT SULFOTRANSFERASE STF3"/>
    <property type="match status" value="1"/>
</dbReference>
<dbReference type="SUPFAM" id="SSF52540">
    <property type="entry name" value="P-loop containing nucleoside triphosphate hydrolases"/>
    <property type="match status" value="1"/>
</dbReference>
<dbReference type="EMBL" id="CAIIXF020000005">
    <property type="protein sequence ID" value="CAH1783977.1"/>
    <property type="molecule type" value="Genomic_DNA"/>
</dbReference>
<dbReference type="InterPro" id="IPR027417">
    <property type="entry name" value="P-loop_NTPase"/>
</dbReference>
<keyword evidence="2" id="KW-1185">Reference proteome</keyword>
<reference evidence="1" key="1">
    <citation type="submission" date="2022-03" db="EMBL/GenBank/DDBJ databases">
        <authorList>
            <person name="Martin C."/>
        </authorList>
    </citation>
    <scope>NUCLEOTIDE SEQUENCE</scope>
</reference>
<dbReference type="AlphaFoldDB" id="A0A8S4NT56"/>
<sequence length="396" mass="45309">MAAIDLGAVTKEVQSVVDRYGKEYDFIAEGYETLAKCWAGDGQTTQAGLTMVRDISIFLRLKGLAGFLQAIKDDPKILEVPIKDPIFIAGFMRTGSTHLHNLLNEDEHNFSPPLWQVTFPIPIPESKDIPSDDPRFLRTAQFSERFNSIPGWLQKHQAFTPSALEECFPHIGKTGLMKEMLFAGQNMDDYITWYENINEEKMTKIYQYYKIELQLLAYKQAIGKTYIRKDSQHMGNMAVLKNVFPGAKIIHTIRDPIEVMGSVCSTMHTVTMGYYKPEDISLTALGQRMLRHASYVINKYMDYRMATDGPGKTQADLVDVYYPDMVDDSKGTMRKIYDKFGLELTQETLQNVEKYVAKNPINKHGKHSYKLATYGLTEDGVKNVFKRYIDYFNIQC</sequence>